<feature type="domain" description="Carboxylesterase type B" evidence="4">
    <location>
        <begin position="407"/>
        <end position="565"/>
    </location>
</feature>
<evidence type="ECO:0000313" key="5">
    <source>
        <dbReference type="EMBL" id="KAJ6649750.1"/>
    </source>
</evidence>
<evidence type="ECO:0000259" key="4">
    <source>
        <dbReference type="Pfam" id="PF00135"/>
    </source>
</evidence>
<dbReference type="PROSITE" id="PS00941">
    <property type="entry name" value="CARBOXYLESTERASE_B_2"/>
    <property type="match status" value="1"/>
</dbReference>
<keyword evidence="2" id="KW-0732">Signal</keyword>
<gene>
    <name evidence="5" type="primary">NLGN4Y_2</name>
    <name evidence="5" type="ORF">Bhyg_04989</name>
</gene>
<dbReference type="SUPFAM" id="SSF53474">
    <property type="entry name" value="alpha/beta-Hydrolases"/>
    <property type="match status" value="1"/>
</dbReference>
<keyword evidence="3" id="KW-0325">Glycoprotein</keyword>
<dbReference type="InterPro" id="IPR019819">
    <property type="entry name" value="Carboxylesterase_B_CS"/>
</dbReference>
<reference evidence="5" key="1">
    <citation type="submission" date="2022-07" db="EMBL/GenBank/DDBJ databases">
        <authorList>
            <person name="Trinca V."/>
            <person name="Uliana J.V.C."/>
            <person name="Torres T.T."/>
            <person name="Ward R.J."/>
            <person name="Monesi N."/>
        </authorList>
    </citation>
    <scope>NUCLEOTIDE SEQUENCE</scope>
    <source>
        <strain evidence="5">HSMRA1968</strain>
        <tissue evidence="5">Whole embryos</tissue>
    </source>
</reference>
<sequence length="885" mass="102058">MKRTMSRLSAGLNVFFGWCSRWNGNKRILIKVKHREVMRLFDKNGFKIKDHELVRRTNLNTLSPLYNKRQLKFFSTKYRNDFHKATITSENEKEFRRISKNNLLIARLCEIGDVDWTRLENVIKFVCYCLINVVLYEASGGARISFVDRTFNKIDIVGGGRYSLRYNRHLNSGQWSLVVHNVIIRLIHLVNCDHNFVRVFTSDNICARFSKCKIIVSAFVYNCVNNVCDTFFTKWIHCVDLNRTFCVLNNQNRCVIRETRKRTKSNQISCVNKLKNVVDTFHFRNDHKVFHTNELANKNNFENNLLPTQTNLKLHHNGDEYNNPATECRISKSSIKWHQQFTHKSFALSSSLERTVGNRRYSNGTILSKTNNFGCSVLKHHFLLIFFILITCTPIISASLHNIKYSTNTVKTKYGLLRGIMVRANPSVEAFLGVPYATPPVGSLRFMPPVTPSTWRNTRLADRFAPVCPQVPPVHGDDALFDIPRGRLAQLRRIMPLLANQSEDCLYLNLYVPRSDETNEIIENSMATIVYVHGESYEWNSGSIYDGSILAAHGNVIVVTINFRLVASDLINRAILISGSALSPWAIQKDPLYVKRKVAESTGCHGDLLDDDMAPCLRTKPLADLLSVTIDSPSTSGIEMADFPTKELLFGLTSMESYLDLSAQDLEFGFNETRRDRILRTYVRNVYHYHLNEIYSALKRSGSVRGEDVPFCLGLPISPLFPYNYTKQDIKIKERPNHPDRLDDIANLRIPFWDTYDSINQLYLEMGNNIEIRNHYRGHKLSMWLSLIPQLHSPGDIAELSMRHHHFLEESAQYYDELHHGCNYCTKNVRPTQQLYQLLLQHVHNKIKAQIQLQTTIIYFVVSPTANIKPKIEFTKCVWIQSGRC</sequence>
<dbReference type="AlphaFoldDB" id="A0A9Q0SAH6"/>
<evidence type="ECO:0000256" key="2">
    <source>
        <dbReference type="ARBA" id="ARBA00022729"/>
    </source>
</evidence>
<name>A0A9Q0SAH6_9DIPT</name>
<comment type="similarity">
    <text evidence="1">Belongs to the type-B carboxylesterase/lipase family.</text>
</comment>
<dbReference type="Gene3D" id="3.40.50.1820">
    <property type="entry name" value="alpha/beta hydrolase"/>
    <property type="match status" value="3"/>
</dbReference>
<dbReference type="Proteomes" id="UP001151699">
    <property type="component" value="Chromosome A"/>
</dbReference>
<comment type="caution">
    <text evidence="5">The sequence shown here is derived from an EMBL/GenBank/DDBJ whole genome shotgun (WGS) entry which is preliminary data.</text>
</comment>
<proteinExistence type="inferred from homology"/>
<dbReference type="PANTHER" id="PTHR43903">
    <property type="entry name" value="NEUROLIGIN"/>
    <property type="match status" value="1"/>
</dbReference>
<protein>
    <submittedName>
        <fullName evidence="5">Neuroligin-4, Y-linked</fullName>
    </submittedName>
</protein>
<dbReference type="InterPro" id="IPR051093">
    <property type="entry name" value="Neuroligin/BSAL"/>
</dbReference>
<organism evidence="5 6">
    <name type="scientific">Pseudolycoriella hygida</name>
    <dbReference type="NCBI Taxonomy" id="35572"/>
    <lineage>
        <taxon>Eukaryota</taxon>
        <taxon>Metazoa</taxon>
        <taxon>Ecdysozoa</taxon>
        <taxon>Arthropoda</taxon>
        <taxon>Hexapoda</taxon>
        <taxon>Insecta</taxon>
        <taxon>Pterygota</taxon>
        <taxon>Neoptera</taxon>
        <taxon>Endopterygota</taxon>
        <taxon>Diptera</taxon>
        <taxon>Nematocera</taxon>
        <taxon>Sciaroidea</taxon>
        <taxon>Sciaridae</taxon>
        <taxon>Pseudolycoriella</taxon>
    </lineage>
</organism>
<accession>A0A9Q0SAH6</accession>
<keyword evidence="6" id="KW-1185">Reference proteome</keyword>
<evidence type="ECO:0000256" key="1">
    <source>
        <dbReference type="ARBA" id="ARBA00005964"/>
    </source>
</evidence>
<dbReference type="InterPro" id="IPR002018">
    <property type="entry name" value="CarbesteraseB"/>
</dbReference>
<dbReference type="EMBL" id="WJQU01000001">
    <property type="protein sequence ID" value="KAJ6649750.1"/>
    <property type="molecule type" value="Genomic_DNA"/>
</dbReference>
<dbReference type="Pfam" id="PF00135">
    <property type="entry name" value="COesterase"/>
    <property type="match status" value="2"/>
</dbReference>
<evidence type="ECO:0000313" key="6">
    <source>
        <dbReference type="Proteomes" id="UP001151699"/>
    </source>
</evidence>
<evidence type="ECO:0000256" key="3">
    <source>
        <dbReference type="ARBA" id="ARBA00023180"/>
    </source>
</evidence>
<feature type="domain" description="Carboxylesterase type B" evidence="4">
    <location>
        <begin position="567"/>
        <end position="631"/>
    </location>
</feature>
<dbReference type="OrthoDB" id="3200163at2759"/>
<dbReference type="InterPro" id="IPR029058">
    <property type="entry name" value="AB_hydrolase_fold"/>
</dbReference>